<dbReference type="OrthoDB" id="2806980at2"/>
<name>A0A1G6ZLA3_9GAMM</name>
<evidence type="ECO:0000256" key="1">
    <source>
        <dbReference type="SAM" id="SignalP"/>
    </source>
</evidence>
<evidence type="ECO:0008006" key="4">
    <source>
        <dbReference type="Google" id="ProtNLM"/>
    </source>
</evidence>
<sequence length="441" mass="46145">MIRWLSPLAALAALLPTLTAAAEACPRVLVSGYYSTVHVYDGCTGASLGNLDARSRLNGAQAIRRHQGHLYVIAEGRGVVERYREDTLAYVDTAYVSTPGSGITGIDFDAQGRAYVGRYTSSDVLRFESPGANASVVVAARSAGLAGADNGLRFGPDGRLYIPGFDSANVVRFDPSTGQTSGFIAAGSGGLNWTRGLLFQADGSVLVTSEATGKVLRFRADGGFERVFTELAPGFRPTGIDRLDASTLLVASSSENRVIKIDAASGEVIGELVSSGAGGLRGATFVAVLPAARTLDTAQIGSQYWVVGAGEVEGQRLRVEAMQSATGAAFGADFNPGDIQRRPWGQLSIEFNGCASGELRWDSDAGEGAGFGSGGYLIQRLLPNAAAEECERLGVAAMPDARWMAGVWYGGAERSGEGLFIDVSTLGPVSVAFFTHRPIEP</sequence>
<dbReference type="InterPro" id="IPR011042">
    <property type="entry name" value="6-blade_b-propeller_TolB-like"/>
</dbReference>
<accession>A0A1G6ZLA3</accession>
<dbReference type="RefSeq" id="WP_091245170.1">
    <property type="nucleotide sequence ID" value="NZ_FNAG01000014.1"/>
</dbReference>
<proteinExistence type="predicted"/>
<protein>
    <recommendedName>
        <fullName evidence="4">SMP-30/Gluconolaconase/LRE-like region-containing protein</fullName>
    </recommendedName>
</protein>
<dbReference type="STRING" id="265719.SAMN04488509_11467"/>
<dbReference type="PANTHER" id="PTHR40274">
    <property type="entry name" value="VIRGINIAMYCIN B LYASE"/>
    <property type="match status" value="1"/>
</dbReference>
<evidence type="ECO:0000313" key="3">
    <source>
        <dbReference type="Proteomes" id="UP000199603"/>
    </source>
</evidence>
<dbReference type="PANTHER" id="PTHR40274:SF4">
    <property type="entry name" value="BLL1406 PROTEIN"/>
    <property type="match status" value="1"/>
</dbReference>
<reference evidence="2 3" key="1">
    <citation type="submission" date="2016-10" db="EMBL/GenBank/DDBJ databases">
        <authorList>
            <person name="de Groot N.N."/>
        </authorList>
    </citation>
    <scope>NUCLEOTIDE SEQUENCE [LARGE SCALE GENOMIC DNA]</scope>
    <source>
        <strain evidence="2 3">DSM 16957</strain>
    </source>
</reference>
<dbReference type="AlphaFoldDB" id="A0A1G6ZLA3"/>
<feature type="chain" id="PRO_5011786801" description="SMP-30/Gluconolaconase/LRE-like region-containing protein" evidence="1">
    <location>
        <begin position="23"/>
        <end position="441"/>
    </location>
</feature>
<dbReference type="Proteomes" id="UP000199603">
    <property type="component" value="Unassembled WGS sequence"/>
</dbReference>
<dbReference type="EMBL" id="FNAG01000014">
    <property type="protein sequence ID" value="SDE03300.1"/>
    <property type="molecule type" value="Genomic_DNA"/>
</dbReference>
<dbReference type="Gene3D" id="2.120.10.30">
    <property type="entry name" value="TolB, C-terminal domain"/>
    <property type="match status" value="1"/>
</dbReference>
<dbReference type="InterPro" id="IPR051344">
    <property type="entry name" value="Vgb"/>
</dbReference>
<dbReference type="SUPFAM" id="SSF101898">
    <property type="entry name" value="NHL repeat"/>
    <property type="match status" value="1"/>
</dbReference>
<evidence type="ECO:0000313" key="2">
    <source>
        <dbReference type="EMBL" id="SDE03300.1"/>
    </source>
</evidence>
<keyword evidence="3" id="KW-1185">Reference proteome</keyword>
<feature type="signal peptide" evidence="1">
    <location>
        <begin position="1"/>
        <end position="22"/>
    </location>
</feature>
<organism evidence="2 3">
    <name type="scientific">Aquimonas voraii</name>
    <dbReference type="NCBI Taxonomy" id="265719"/>
    <lineage>
        <taxon>Bacteria</taxon>
        <taxon>Pseudomonadati</taxon>
        <taxon>Pseudomonadota</taxon>
        <taxon>Gammaproteobacteria</taxon>
        <taxon>Lysobacterales</taxon>
        <taxon>Lysobacteraceae</taxon>
        <taxon>Aquimonas</taxon>
    </lineage>
</organism>
<keyword evidence="1" id="KW-0732">Signal</keyword>
<gene>
    <name evidence="2" type="ORF">SAMN04488509_11467</name>
</gene>